<dbReference type="PROSITE" id="PS52004">
    <property type="entry name" value="KS3_2"/>
    <property type="match status" value="1"/>
</dbReference>
<reference evidence="6" key="1">
    <citation type="journal article" date="2015" name="BMC Genomics">
        <title>Genomic and transcriptomic analysis of the endophytic fungus Pestalotiopsis fici reveals its lifestyle and high potential for synthesis of natural products.</title>
        <authorList>
            <person name="Wang X."/>
            <person name="Zhang X."/>
            <person name="Liu L."/>
            <person name="Xiang M."/>
            <person name="Wang W."/>
            <person name="Sun X."/>
            <person name="Che Y."/>
            <person name="Guo L."/>
            <person name="Liu G."/>
            <person name="Guo L."/>
            <person name="Wang C."/>
            <person name="Yin W.B."/>
            <person name="Stadler M."/>
            <person name="Zhang X."/>
            <person name="Liu X."/>
        </authorList>
    </citation>
    <scope>NUCLEOTIDE SEQUENCE [LARGE SCALE GENOMIC DNA]</scope>
    <source>
        <strain evidence="6">W106-1 / CGMCC3.15140</strain>
    </source>
</reference>
<protein>
    <recommendedName>
        <fullName evidence="4">Ketosynthase family 3 (KS3) domain-containing protein</fullName>
    </recommendedName>
</protein>
<gene>
    <name evidence="5" type="ORF">PFICI_13488</name>
</gene>
<dbReference type="SUPFAM" id="SSF53901">
    <property type="entry name" value="Thiolase-like"/>
    <property type="match status" value="2"/>
</dbReference>
<dbReference type="Pfam" id="PF02801">
    <property type="entry name" value="Ketoacyl-synt_C"/>
    <property type="match status" value="1"/>
</dbReference>
<comment type="similarity">
    <text evidence="3">Belongs to the thiolase-like superfamily. Beta-ketoacyl-ACP synthases family.</text>
</comment>
<evidence type="ECO:0000313" key="6">
    <source>
        <dbReference type="Proteomes" id="UP000030651"/>
    </source>
</evidence>
<accession>W3WML3</accession>
<keyword evidence="2" id="KW-0597">Phosphoprotein</keyword>
<dbReference type="InParanoid" id="W3WML3"/>
<evidence type="ECO:0000256" key="2">
    <source>
        <dbReference type="ARBA" id="ARBA00022553"/>
    </source>
</evidence>
<dbReference type="HOGENOM" id="CLU_1023450_0_0_1"/>
<dbReference type="SMART" id="SM00825">
    <property type="entry name" value="PKS_KS"/>
    <property type="match status" value="1"/>
</dbReference>
<dbReference type="GeneID" id="19278501"/>
<dbReference type="GO" id="GO:0006633">
    <property type="term" value="P:fatty acid biosynthetic process"/>
    <property type="evidence" value="ECO:0007669"/>
    <property type="project" value="TreeGrafter"/>
</dbReference>
<organism evidence="5 6">
    <name type="scientific">Pestalotiopsis fici (strain W106-1 / CGMCC3.15140)</name>
    <dbReference type="NCBI Taxonomy" id="1229662"/>
    <lineage>
        <taxon>Eukaryota</taxon>
        <taxon>Fungi</taxon>
        <taxon>Dikarya</taxon>
        <taxon>Ascomycota</taxon>
        <taxon>Pezizomycotina</taxon>
        <taxon>Sordariomycetes</taxon>
        <taxon>Xylariomycetidae</taxon>
        <taxon>Amphisphaeriales</taxon>
        <taxon>Sporocadaceae</taxon>
        <taxon>Pestalotiopsis</taxon>
    </lineage>
</organism>
<keyword evidence="6" id="KW-1185">Reference proteome</keyword>
<keyword evidence="1" id="KW-0596">Phosphopantetheine</keyword>
<feature type="domain" description="Ketosynthase family 3 (KS3)" evidence="4">
    <location>
        <begin position="1"/>
        <end position="272"/>
    </location>
</feature>
<dbReference type="PANTHER" id="PTHR43775:SF29">
    <property type="entry name" value="ASPERFURANONE POLYKETIDE SYNTHASE AFOG-RELATED"/>
    <property type="match status" value="1"/>
</dbReference>
<dbReference type="InterPro" id="IPR050091">
    <property type="entry name" value="PKS_NRPS_Biosynth_Enz"/>
</dbReference>
<dbReference type="EMBL" id="KI912119">
    <property type="protein sequence ID" value="ETS75004.1"/>
    <property type="molecule type" value="Genomic_DNA"/>
</dbReference>
<dbReference type="RefSeq" id="XP_007840260.1">
    <property type="nucleotide sequence ID" value="XM_007842069.1"/>
</dbReference>
<dbReference type="OrthoDB" id="329835at2759"/>
<dbReference type="AlphaFoldDB" id="W3WML3"/>
<evidence type="ECO:0000259" key="4">
    <source>
        <dbReference type="PROSITE" id="PS52004"/>
    </source>
</evidence>
<dbReference type="CDD" id="cd00833">
    <property type="entry name" value="PKS"/>
    <property type="match status" value="1"/>
</dbReference>
<dbReference type="Pfam" id="PF00109">
    <property type="entry name" value="ketoacyl-synt"/>
    <property type="match status" value="2"/>
</dbReference>
<evidence type="ECO:0000256" key="1">
    <source>
        <dbReference type="ARBA" id="ARBA00022450"/>
    </source>
</evidence>
<dbReference type="Proteomes" id="UP000030651">
    <property type="component" value="Unassembled WGS sequence"/>
</dbReference>
<dbReference type="PANTHER" id="PTHR43775">
    <property type="entry name" value="FATTY ACID SYNTHASE"/>
    <property type="match status" value="1"/>
</dbReference>
<sequence>MFRKNVARQFPADRISNSKYDATNESLKGTPHNACFLERNVTAFDAEFFGMSSDEDLGADPQQRVLLEVTYRALEDVQAIVAGCDILLSPDCFIALSALGFLSPDGVCQSFDSRANGYGRGEGFGVLIIKSVDDAVRDGDTIRAIIRATGTNQNGRTTLAHPSKEMQAQLIQSLYDKAQLNPLDTQFFEAHGTGTAIGDPLEAMAIGKVFGRGRSLDQPLIIGALKANIGHLEGCTGIAGVLQTILVLEHGTIPSTIPSLTGTNLASAETHG</sequence>
<dbReference type="InterPro" id="IPR014031">
    <property type="entry name" value="Ketoacyl_synth_C"/>
</dbReference>
<dbReference type="eggNOG" id="KOG1202">
    <property type="taxonomic scope" value="Eukaryota"/>
</dbReference>
<evidence type="ECO:0000256" key="3">
    <source>
        <dbReference type="RuleBase" id="RU003694"/>
    </source>
</evidence>
<dbReference type="InterPro" id="IPR016039">
    <property type="entry name" value="Thiolase-like"/>
</dbReference>
<dbReference type="KEGG" id="pfy:PFICI_13488"/>
<dbReference type="InterPro" id="IPR020841">
    <property type="entry name" value="PKS_Beta-ketoAc_synthase_dom"/>
</dbReference>
<dbReference type="STRING" id="1229662.W3WML3"/>
<proteinExistence type="inferred from homology"/>
<evidence type="ECO:0000313" key="5">
    <source>
        <dbReference type="EMBL" id="ETS75004.1"/>
    </source>
</evidence>
<name>W3WML3_PESFW</name>
<keyword evidence="3" id="KW-0808">Transferase</keyword>
<dbReference type="InterPro" id="IPR014030">
    <property type="entry name" value="Ketoacyl_synth_N"/>
</dbReference>
<dbReference type="Gene3D" id="3.40.47.10">
    <property type="match status" value="2"/>
</dbReference>
<dbReference type="GO" id="GO:0004312">
    <property type="term" value="F:fatty acid synthase activity"/>
    <property type="evidence" value="ECO:0007669"/>
    <property type="project" value="TreeGrafter"/>
</dbReference>